<dbReference type="RefSeq" id="WP_285667296.1">
    <property type="nucleotide sequence ID" value="NZ_BSTX01000007.1"/>
</dbReference>
<dbReference type="InterPro" id="IPR003439">
    <property type="entry name" value="ABC_transporter-like_ATP-bd"/>
</dbReference>
<reference evidence="4" key="1">
    <citation type="submission" date="2023-03" db="EMBL/GenBank/DDBJ databases">
        <title>Actinorhabdospora filicis NBRC 111898.</title>
        <authorList>
            <person name="Ichikawa N."/>
            <person name="Sato H."/>
            <person name="Tonouchi N."/>
        </authorList>
    </citation>
    <scope>NUCLEOTIDE SEQUENCE</scope>
    <source>
        <strain evidence="4">NBRC 111898</strain>
    </source>
</reference>
<dbReference type="SUPFAM" id="SSF52540">
    <property type="entry name" value="P-loop containing nucleoside triphosphate hydrolases"/>
    <property type="match status" value="1"/>
</dbReference>
<evidence type="ECO:0000256" key="2">
    <source>
        <dbReference type="ARBA" id="ARBA00022840"/>
    </source>
</evidence>
<accession>A0A9W6STM2</accession>
<protein>
    <recommendedName>
        <fullName evidence="3">ABC transporter domain-containing protein</fullName>
    </recommendedName>
</protein>
<feature type="domain" description="ABC transporter" evidence="3">
    <location>
        <begin position="12"/>
        <end position="254"/>
    </location>
</feature>
<evidence type="ECO:0000313" key="4">
    <source>
        <dbReference type="EMBL" id="GLZ81744.1"/>
    </source>
</evidence>
<comment type="caution">
    <text evidence="4">The sequence shown here is derived from an EMBL/GenBank/DDBJ whole genome shotgun (WGS) entry which is preliminary data.</text>
</comment>
<proteinExistence type="predicted"/>
<keyword evidence="1" id="KW-0547">Nucleotide-binding</keyword>
<dbReference type="AlphaFoldDB" id="A0A9W6STM2"/>
<keyword evidence="2" id="KW-0067">ATP-binding</keyword>
<dbReference type="Pfam" id="PF00005">
    <property type="entry name" value="ABC_tran"/>
    <property type="match status" value="1"/>
</dbReference>
<dbReference type="InterPro" id="IPR017871">
    <property type="entry name" value="ABC_transporter-like_CS"/>
</dbReference>
<sequence length="289" mass="30507">MSIAIVRDPIGVTCRGLVYIYRLDGYDVVALSGVDLDVAPGESLALVGPSGSGKSTLMGLMAGLLRPSAGRLSVGPHDLAKAGPMELQRMRANDVGVVLQGASRNLLPYLGAEDNIRFAQREVPREYRTDMPAARELLDLVGLTGSGVASSLPKRLSPGERQRLAVAVGAASGAGLLLADEPTSQLDTHARDEVLAALEAVHATGRTVIVVTHDPEVGERMHRTVTIRDGRVGAEGRRGEDYLIVGRDGSVHLPQELLELHPPGTLMRAEAEPDGTIRLIPTIGTGSET</sequence>
<evidence type="ECO:0000313" key="5">
    <source>
        <dbReference type="Proteomes" id="UP001165079"/>
    </source>
</evidence>
<keyword evidence="5" id="KW-1185">Reference proteome</keyword>
<dbReference type="Proteomes" id="UP001165079">
    <property type="component" value="Unassembled WGS sequence"/>
</dbReference>
<dbReference type="PROSITE" id="PS00211">
    <property type="entry name" value="ABC_TRANSPORTER_1"/>
    <property type="match status" value="1"/>
</dbReference>
<evidence type="ECO:0000259" key="3">
    <source>
        <dbReference type="PROSITE" id="PS50893"/>
    </source>
</evidence>
<dbReference type="EMBL" id="BSTX01000007">
    <property type="protein sequence ID" value="GLZ81744.1"/>
    <property type="molecule type" value="Genomic_DNA"/>
</dbReference>
<organism evidence="4 5">
    <name type="scientific">Actinorhabdospora filicis</name>
    <dbReference type="NCBI Taxonomy" id="1785913"/>
    <lineage>
        <taxon>Bacteria</taxon>
        <taxon>Bacillati</taxon>
        <taxon>Actinomycetota</taxon>
        <taxon>Actinomycetes</taxon>
        <taxon>Micromonosporales</taxon>
        <taxon>Micromonosporaceae</taxon>
        <taxon>Actinorhabdospora</taxon>
    </lineage>
</organism>
<dbReference type="PANTHER" id="PTHR24220">
    <property type="entry name" value="IMPORT ATP-BINDING PROTEIN"/>
    <property type="match status" value="1"/>
</dbReference>
<dbReference type="Gene3D" id="3.40.50.300">
    <property type="entry name" value="P-loop containing nucleotide triphosphate hydrolases"/>
    <property type="match status" value="1"/>
</dbReference>
<dbReference type="GO" id="GO:0005886">
    <property type="term" value="C:plasma membrane"/>
    <property type="evidence" value="ECO:0007669"/>
    <property type="project" value="TreeGrafter"/>
</dbReference>
<dbReference type="PANTHER" id="PTHR24220:SF685">
    <property type="entry name" value="ABC TRANSPORTER RELATED"/>
    <property type="match status" value="1"/>
</dbReference>
<dbReference type="InterPro" id="IPR015854">
    <property type="entry name" value="ABC_transpr_LolD-like"/>
</dbReference>
<evidence type="ECO:0000256" key="1">
    <source>
        <dbReference type="ARBA" id="ARBA00022741"/>
    </source>
</evidence>
<dbReference type="GO" id="GO:0022857">
    <property type="term" value="F:transmembrane transporter activity"/>
    <property type="evidence" value="ECO:0007669"/>
    <property type="project" value="TreeGrafter"/>
</dbReference>
<dbReference type="InterPro" id="IPR003593">
    <property type="entry name" value="AAA+_ATPase"/>
</dbReference>
<name>A0A9W6STM2_9ACTN</name>
<dbReference type="PROSITE" id="PS50893">
    <property type="entry name" value="ABC_TRANSPORTER_2"/>
    <property type="match status" value="1"/>
</dbReference>
<dbReference type="GO" id="GO:0016887">
    <property type="term" value="F:ATP hydrolysis activity"/>
    <property type="evidence" value="ECO:0007669"/>
    <property type="project" value="InterPro"/>
</dbReference>
<gene>
    <name evidence="4" type="ORF">Afil01_65510</name>
</gene>
<dbReference type="InterPro" id="IPR027417">
    <property type="entry name" value="P-loop_NTPase"/>
</dbReference>
<dbReference type="SMART" id="SM00382">
    <property type="entry name" value="AAA"/>
    <property type="match status" value="1"/>
</dbReference>
<dbReference type="GO" id="GO:0005524">
    <property type="term" value="F:ATP binding"/>
    <property type="evidence" value="ECO:0007669"/>
    <property type="project" value="UniProtKB-KW"/>
</dbReference>